<dbReference type="Pfam" id="PF09945">
    <property type="entry name" value="DUF2177"/>
    <property type="match status" value="1"/>
</dbReference>
<sequence>MKVLVLYVSTCVIFFAADAIGLRLLVKPVFERHVGHLFADPFRVIPATFFYLGYVAGILWFVSVPALRTGNPMAALVGGALLGLMAYGTYEFTNYATLRDWSLEQVAVDVLWGGVLTGFSAWAGVMVARAVS</sequence>
<keyword evidence="1" id="KW-1133">Transmembrane helix</keyword>
<dbReference type="InterPro" id="IPR018687">
    <property type="entry name" value="DUF2177_membr"/>
</dbReference>
<dbReference type="AlphaFoldDB" id="A0A934HWV8"/>
<name>A0A934HWV8_9RHOB</name>
<comment type="caution">
    <text evidence="2">The sequence shown here is derived from an EMBL/GenBank/DDBJ whole genome shotgun (WGS) entry which is preliminary data.</text>
</comment>
<accession>A0A934HWV8</accession>
<organism evidence="2 3">
    <name type="scientific">Pontibaca salina</name>
    <dbReference type="NCBI Taxonomy" id="2795731"/>
    <lineage>
        <taxon>Bacteria</taxon>
        <taxon>Pseudomonadati</taxon>
        <taxon>Pseudomonadota</taxon>
        <taxon>Alphaproteobacteria</taxon>
        <taxon>Rhodobacterales</taxon>
        <taxon>Roseobacteraceae</taxon>
        <taxon>Pontibaca</taxon>
    </lineage>
</organism>
<evidence type="ECO:0000313" key="3">
    <source>
        <dbReference type="Proteomes" id="UP000613255"/>
    </source>
</evidence>
<feature type="transmembrane region" description="Helical" evidence="1">
    <location>
        <begin position="74"/>
        <end position="90"/>
    </location>
</feature>
<evidence type="ECO:0000256" key="1">
    <source>
        <dbReference type="SAM" id="Phobius"/>
    </source>
</evidence>
<keyword evidence="1" id="KW-0812">Transmembrane</keyword>
<keyword evidence="1" id="KW-0472">Membrane</keyword>
<keyword evidence="3" id="KW-1185">Reference proteome</keyword>
<gene>
    <name evidence="2" type="ORF">JAO82_13970</name>
</gene>
<proteinExistence type="predicted"/>
<dbReference type="Proteomes" id="UP000613255">
    <property type="component" value="Unassembled WGS sequence"/>
</dbReference>
<evidence type="ECO:0000313" key="2">
    <source>
        <dbReference type="EMBL" id="MBI6630984.1"/>
    </source>
</evidence>
<reference evidence="2" key="1">
    <citation type="submission" date="2020-12" db="EMBL/GenBank/DDBJ databases">
        <title>Pontibaca salina gen. nov., sp. nov., isolated from marine sediment.</title>
        <authorList>
            <person name="Bo J."/>
            <person name="Wang S."/>
            <person name="Song X."/>
            <person name="Du Z."/>
        </authorList>
    </citation>
    <scope>NUCLEOTIDE SEQUENCE</scope>
    <source>
        <strain evidence="2">S1109L</strain>
    </source>
</reference>
<feature type="transmembrane region" description="Helical" evidence="1">
    <location>
        <begin position="43"/>
        <end position="62"/>
    </location>
</feature>
<dbReference type="EMBL" id="JAEIJD010000020">
    <property type="protein sequence ID" value="MBI6630984.1"/>
    <property type="molecule type" value="Genomic_DNA"/>
</dbReference>
<feature type="transmembrane region" description="Helical" evidence="1">
    <location>
        <begin position="110"/>
        <end position="131"/>
    </location>
</feature>
<protein>
    <submittedName>
        <fullName evidence="2">DUF2177 family protein</fullName>
    </submittedName>
</protein>
<dbReference type="RefSeq" id="WP_198687008.1">
    <property type="nucleotide sequence ID" value="NZ_JAEIJD010000020.1"/>
</dbReference>